<proteinExistence type="predicted"/>
<protein>
    <submittedName>
        <fullName evidence="1">Uncharacterized protein</fullName>
    </submittedName>
</protein>
<gene>
    <name evidence="1" type="ORF">GH714_042709</name>
</gene>
<evidence type="ECO:0000313" key="1">
    <source>
        <dbReference type="EMBL" id="KAF2281885.1"/>
    </source>
</evidence>
<dbReference type="AlphaFoldDB" id="A0A6A6K0A5"/>
<comment type="caution">
    <text evidence="1">The sequence shown here is derived from an EMBL/GenBank/DDBJ whole genome shotgun (WGS) entry which is preliminary data.</text>
</comment>
<reference evidence="1 2" key="1">
    <citation type="journal article" date="2020" name="Mol. Plant">
        <title>The Chromosome-Based Rubber Tree Genome Provides New Insights into Spurge Genome Evolution and Rubber Biosynthesis.</title>
        <authorList>
            <person name="Liu J."/>
            <person name="Shi C."/>
            <person name="Shi C.C."/>
            <person name="Li W."/>
            <person name="Zhang Q.J."/>
            <person name="Zhang Y."/>
            <person name="Li K."/>
            <person name="Lu H.F."/>
            <person name="Shi C."/>
            <person name="Zhu S.T."/>
            <person name="Xiao Z.Y."/>
            <person name="Nan H."/>
            <person name="Yue Y."/>
            <person name="Zhu X.G."/>
            <person name="Wu Y."/>
            <person name="Hong X.N."/>
            <person name="Fan G.Y."/>
            <person name="Tong Y."/>
            <person name="Zhang D."/>
            <person name="Mao C.L."/>
            <person name="Liu Y.L."/>
            <person name="Hao S.J."/>
            <person name="Liu W.Q."/>
            <person name="Lv M.Q."/>
            <person name="Zhang H.B."/>
            <person name="Liu Y."/>
            <person name="Hu-Tang G.R."/>
            <person name="Wang J.P."/>
            <person name="Wang J.H."/>
            <person name="Sun Y.H."/>
            <person name="Ni S.B."/>
            <person name="Chen W.B."/>
            <person name="Zhang X.C."/>
            <person name="Jiao Y.N."/>
            <person name="Eichler E.E."/>
            <person name="Li G.H."/>
            <person name="Liu X."/>
            <person name="Gao L.Z."/>
        </authorList>
    </citation>
    <scope>NUCLEOTIDE SEQUENCE [LARGE SCALE GENOMIC DNA]</scope>
    <source>
        <strain evidence="2">cv. GT1</strain>
        <tissue evidence="1">Leaf</tissue>
    </source>
</reference>
<sequence>MDGLLVVSVREKSTGLEKCVEVHQLEGITSEDVKRHVLGAVENFDEDMASRELSAGREANDALSGAKIAMAGSDVEKMRDAAKKLRERLVDCGKLHEE</sequence>
<dbReference type="EMBL" id="JAAGAX010000511">
    <property type="protein sequence ID" value="KAF2281885.1"/>
    <property type="molecule type" value="Genomic_DNA"/>
</dbReference>
<accession>A0A6A6K0A5</accession>
<name>A0A6A6K0A5_HEVBR</name>
<dbReference type="Proteomes" id="UP000467840">
    <property type="component" value="Unassembled WGS sequence"/>
</dbReference>
<organism evidence="1 2">
    <name type="scientific">Hevea brasiliensis</name>
    <name type="common">Para rubber tree</name>
    <name type="synonym">Siphonia brasiliensis</name>
    <dbReference type="NCBI Taxonomy" id="3981"/>
    <lineage>
        <taxon>Eukaryota</taxon>
        <taxon>Viridiplantae</taxon>
        <taxon>Streptophyta</taxon>
        <taxon>Embryophyta</taxon>
        <taxon>Tracheophyta</taxon>
        <taxon>Spermatophyta</taxon>
        <taxon>Magnoliopsida</taxon>
        <taxon>eudicotyledons</taxon>
        <taxon>Gunneridae</taxon>
        <taxon>Pentapetalae</taxon>
        <taxon>rosids</taxon>
        <taxon>fabids</taxon>
        <taxon>Malpighiales</taxon>
        <taxon>Euphorbiaceae</taxon>
        <taxon>Crotonoideae</taxon>
        <taxon>Micrandreae</taxon>
        <taxon>Hevea</taxon>
    </lineage>
</organism>
<evidence type="ECO:0000313" key="2">
    <source>
        <dbReference type="Proteomes" id="UP000467840"/>
    </source>
</evidence>
<keyword evidence="2" id="KW-1185">Reference proteome</keyword>